<dbReference type="SUPFAM" id="SSF47473">
    <property type="entry name" value="EF-hand"/>
    <property type="match status" value="2"/>
</dbReference>
<evidence type="ECO:0000256" key="16">
    <source>
        <dbReference type="SAM" id="Coils"/>
    </source>
</evidence>
<evidence type="ECO:0000256" key="17">
    <source>
        <dbReference type="SAM" id="MobiDB-lite"/>
    </source>
</evidence>
<feature type="compositionally biased region" description="Polar residues" evidence="17">
    <location>
        <begin position="233"/>
        <end position="242"/>
    </location>
</feature>
<dbReference type="GO" id="GO:0006897">
    <property type="term" value="P:endocytosis"/>
    <property type="evidence" value="ECO:0007669"/>
    <property type="project" value="UniProtKB-KW"/>
</dbReference>
<dbReference type="FunFam" id="1.10.238.10:FF:000349">
    <property type="entry name" value="Actin cytoskeleton-regulatory complex protein PAN1"/>
    <property type="match status" value="1"/>
</dbReference>
<evidence type="ECO:0000256" key="7">
    <source>
        <dbReference type="ARBA" id="ARBA00022475"/>
    </source>
</evidence>
<keyword evidence="7" id="KW-1003">Cell membrane</keyword>
<feature type="region of interest" description="Disordered" evidence="17">
    <location>
        <begin position="288"/>
        <end position="312"/>
    </location>
</feature>
<reference evidence="19" key="2">
    <citation type="submission" date="2021-01" db="EMBL/GenBank/DDBJ databases">
        <authorList>
            <person name="Schikora-Tamarit M.A."/>
        </authorList>
    </citation>
    <scope>NUCLEOTIDE SEQUENCE</scope>
    <source>
        <strain evidence="19">CBS6341</strain>
    </source>
</reference>
<dbReference type="InterPro" id="IPR011992">
    <property type="entry name" value="EF-hand-dom_pair"/>
</dbReference>
<evidence type="ECO:0000256" key="3">
    <source>
        <dbReference type="ARBA" id="ARBA00004413"/>
    </source>
</evidence>
<dbReference type="SMART" id="SM00027">
    <property type="entry name" value="EH"/>
    <property type="match status" value="2"/>
</dbReference>
<feature type="compositionally biased region" description="Low complexity" evidence="17">
    <location>
        <begin position="129"/>
        <end position="151"/>
    </location>
</feature>
<keyword evidence="11" id="KW-0967">Endosome</keyword>
<dbReference type="GO" id="GO:0005886">
    <property type="term" value="C:plasma membrane"/>
    <property type="evidence" value="ECO:0007669"/>
    <property type="project" value="UniProtKB-SubCell"/>
</dbReference>
<dbReference type="PANTHER" id="PTHR11216">
    <property type="entry name" value="EH DOMAIN"/>
    <property type="match status" value="1"/>
</dbReference>
<dbReference type="Proteomes" id="UP000769528">
    <property type="component" value="Unassembled WGS sequence"/>
</dbReference>
<feature type="compositionally biased region" description="Low complexity" evidence="17">
    <location>
        <begin position="192"/>
        <end position="207"/>
    </location>
</feature>
<keyword evidence="8" id="KW-0963">Cytoplasm</keyword>
<evidence type="ECO:0000256" key="13">
    <source>
        <dbReference type="ARBA" id="ARBA00023136"/>
    </source>
</evidence>
<feature type="region of interest" description="Disordered" evidence="17">
    <location>
        <begin position="329"/>
        <end position="348"/>
    </location>
</feature>
<feature type="region of interest" description="Disordered" evidence="17">
    <location>
        <begin position="129"/>
        <end position="266"/>
    </location>
</feature>
<keyword evidence="9" id="KW-0254">Endocytosis</keyword>
<comment type="similarity">
    <text evidence="4">Belongs to the PAN1 family.</text>
</comment>
<feature type="domain" description="EH" evidence="18">
    <location>
        <begin position="28"/>
        <end position="115"/>
    </location>
</feature>
<feature type="coiled-coil region" evidence="16">
    <location>
        <begin position="650"/>
        <end position="684"/>
    </location>
</feature>
<dbReference type="EMBL" id="JAEUBF010001309">
    <property type="protein sequence ID" value="KAH3670279.1"/>
    <property type="molecule type" value="Genomic_DNA"/>
</dbReference>
<evidence type="ECO:0000256" key="5">
    <source>
        <dbReference type="ARBA" id="ARBA00015110"/>
    </source>
</evidence>
<dbReference type="GO" id="GO:0016197">
    <property type="term" value="P:endosomal transport"/>
    <property type="evidence" value="ECO:0007669"/>
    <property type="project" value="TreeGrafter"/>
</dbReference>
<feature type="compositionally biased region" description="Polar residues" evidence="17">
    <location>
        <begin position="208"/>
        <end position="221"/>
    </location>
</feature>
<keyword evidence="20" id="KW-1185">Reference proteome</keyword>
<evidence type="ECO:0000313" key="20">
    <source>
        <dbReference type="Proteomes" id="UP000769528"/>
    </source>
</evidence>
<name>A0A9P8T975_9ASCO</name>
<evidence type="ECO:0000256" key="14">
    <source>
        <dbReference type="ARBA" id="ARBA00023203"/>
    </source>
</evidence>
<reference evidence="19" key="1">
    <citation type="journal article" date="2021" name="Open Biol.">
        <title>Shared evolutionary footprints suggest mitochondrial oxidative damage underlies multiple complex I losses in fungi.</title>
        <authorList>
            <person name="Schikora-Tamarit M.A."/>
            <person name="Marcet-Houben M."/>
            <person name="Nosek J."/>
            <person name="Gabaldon T."/>
        </authorList>
    </citation>
    <scope>NUCLEOTIDE SEQUENCE</scope>
    <source>
        <strain evidence="19">CBS6341</strain>
    </source>
</reference>
<keyword evidence="12 16" id="KW-0175">Coiled coil</keyword>
<feature type="region of interest" description="Disordered" evidence="17">
    <location>
        <begin position="609"/>
        <end position="640"/>
    </location>
</feature>
<dbReference type="OrthoDB" id="2015333at2759"/>
<evidence type="ECO:0000256" key="4">
    <source>
        <dbReference type="ARBA" id="ARBA00009351"/>
    </source>
</evidence>
<evidence type="ECO:0000256" key="6">
    <source>
        <dbReference type="ARBA" id="ARBA00020728"/>
    </source>
</evidence>
<protein>
    <recommendedName>
        <fullName evidence="5">Actin cytoskeleton-regulatory complex protein PAN1</fullName>
    </recommendedName>
    <alternativeName>
        <fullName evidence="6">Actin cytoskeleton-regulatory complex protein pan1</fullName>
    </alternativeName>
</protein>
<evidence type="ECO:0000256" key="10">
    <source>
        <dbReference type="ARBA" id="ARBA00022737"/>
    </source>
</evidence>
<dbReference type="GO" id="GO:0030479">
    <property type="term" value="C:actin cortical patch"/>
    <property type="evidence" value="ECO:0007669"/>
    <property type="project" value="UniProtKB-SubCell"/>
</dbReference>
<feature type="region of interest" description="Disordered" evidence="17">
    <location>
        <begin position="886"/>
        <end position="917"/>
    </location>
</feature>
<feature type="compositionally biased region" description="Polar residues" evidence="17">
    <location>
        <begin position="901"/>
        <end position="917"/>
    </location>
</feature>
<feature type="domain" description="EH" evidence="18">
    <location>
        <begin position="497"/>
        <end position="586"/>
    </location>
</feature>
<dbReference type="InterPro" id="IPR000261">
    <property type="entry name" value="EH_dom"/>
</dbReference>
<keyword evidence="10" id="KW-0677">Repeat</keyword>
<dbReference type="Pfam" id="PF12763">
    <property type="entry name" value="EH"/>
    <property type="match status" value="2"/>
</dbReference>
<sequence length="1015" mass="115110">MAYNYQQYGNPTISQQSQDQLSFITSQEQQKYKELFHKSTNSISISPDIARSILLKSNLNPHQLAKIWDLSDLNKSGDLLFPEFALSLYLCNLVLKGYDLPYQLDSQIKKEVESAVDKINFSIPESIQISSNGPENNINNNNIVPSNNLNNDQFNGIFNQPQIQPSTDLPSTQPLNQQITGYSSLQPQISTNSNNQFQPNQQNLQQQPTGYPLQTQSTGFKIQQDHQQQQQQNSTGYSSQPIPQQTTGYPSQQQQSNTNSQSSVVQLQPQTTNYQSQTLGQQQTGFLNTQTTGFSSQPQFFKSPTKEESSNDKLVPQFTGFQQSTIQPQLTGYQQHHQHQQQQQQVLQPQLTSSNPLKPQLTSGAPLKSQLTSGAAVQSQLTAGAPLQAQITNGVSLQPQFTAALKPQLTSGAPLQSQATGLVPLDSVTSGTIGPIKAQPTGTLIPLQQSQFEIKPLTQQKTGVGQNNFFINSLLQQSQAHVTNVGIFENEQISSEEKRLFNKIFDNYDTSKKGLLDAEISAEIFRKSGLNREELENIWDLITRANQTHLDKESFQLGMWLVYKRLNGFQLPEVLPESLKPSSLKILDNVKNQLKFNSYVKTIKKSSNSKLDGSRFKNNDDDIIQSTSRHRRRRQPIREIDAESSKELSIEELKRKIWEKKILLEDLQLKSQTQKSDDENYEQEDLNKIEQLIKTIQNLPQSKSQNNELKTHFNSLISKVPKLIDEILSFDNEIKNSKIELIQLNSSISIKGTGSNGELTDFDRRKFKSKLLLAEKMNKLTGKPIPEELKSFESNELLFNEKIDQIKQESIKNVKIINDINESINEVSKNVLSTFKSEIDSDDYKKWQLGIGVQPKVAELIKTFRVEELSSQFSNFTIIPTNSNFKTESLTSSSRSTPLSVNPTDNHSNRSKSISKYSTVEERKAYIKEQARNKMNERLAKFGINRSKPLDNFENVQPVITKEITTPIQQQSEYNESSSDDDDEEEFQRMEEIRRLKRLERDARLAELKSQEDSI</sequence>
<feature type="region of interest" description="Disordered" evidence="17">
    <location>
        <begin position="963"/>
        <end position="989"/>
    </location>
</feature>
<feature type="compositionally biased region" description="Polar residues" evidence="17">
    <location>
        <begin position="152"/>
        <end position="191"/>
    </location>
</feature>
<accession>A0A9P8T975</accession>
<keyword evidence="14" id="KW-0009">Actin-binding</keyword>
<organism evidence="19 20">
    <name type="scientific">Wickerhamomyces mucosus</name>
    <dbReference type="NCBI Taxonomy" id="1378264"/>
    <lineage>
        <taxon>Eukaryota</taxon>
        <taxon>Fungi</taxon>
        <taxon>Dikarya</taxon>
        <taxon>Ascomycota</taxon>
        <taxon>Saccharomycotina</taxon>
        <taxon>Saccharomycetes</taxon>
        <taxon>Phaffomycetales</taxon>
        <taxon>Wickerhamomycetaceae</taxon>
        <taxon>Wickerhamomyces</taxon>
    </lineage>
</organism>
<dbReference type="PROSITE" id="PS50031">
    <property type="entry name" value="EH"/>
    <property type="match status" value="2"/>
</dbReference>
<dbReference type="CDD" id="cd00052">
    <property type="entry name" value="EH"/>
    <property type="match status" value="2"/>
</dbReference>
<evidence type="ECO:0000256" key="1">
    <source>
        <dbReference type="ARBA" id="ARBA00004125"/>
    </source>
</evidence>
<dbReference type="GO" id="GO:0003779">
    <property type="term" value="F:actin binding"/>
    <property type="evidence" value="ECO:0007669"/>
    <property type="project" value="UniProtKB-KW"/>
</dbReference>
<keyword evidence="13" id="KW-0472">Membrane</keyword>
<evidence type="ECO:0000256" key="2">
    <source>
        <dbReference type="ARBA" id="ARBA00004134"/>
    </source>
</evidence>
<feature type="compositionally biased region" description="Polar residues" evidence="17">
    <location>
        <begin position="288"/>
        <end position="302"/>
    </location>
</feature>
<feature type="compositionally biased region" description="Low complexity" evidence="17">
    <location>
        <begin position="889"/>
        <end position="900"/>
    </location>
</feature>
<evidence type="ECO:0000256" key="9">
    <source>
        <dbReference type="ARBA" id="ARBA00022583"/>
    </source>
</evidence>
<gene>
    <name evidence="19" type="ORF">WICMUC_004932</name>
</gene>
<comment type="caution">
    <text evidence="19">The sequence shown here is derived from an EMBL/GenBank/DDBJ whole genome shotgun (WGS) entry which is preliminary data.</text>
</comment>
<feature type="compositionally biased region" description="Low complexity" evidence="17">
    <location>
        <begin position="243"/>
        <end position="266"/>
    </location>
</feature>
<dbReference type="AlphaFoldDB" id="A0A9P8T975"/>
<evidence type="ECO:0000259" key="18">
    <source>
        <dbReference type="PROSITE" id="PS50031"/>
    </source>
</evidence>
<evidence type="ECO:0000256" key="12">
    <source>
        <dbReference type="ARBA" id="ARBA00023054"/>
    </source>
</evidence>
<dbReference type="GO" id="GO:0010008">
    <property type="term" value="C:endosome membrane"/>
    <property type="evidence" value="ECO:0007669"/>
    <property type="project" value="UniProtKB-SubCell"/>
</dbReference>
<comment type="subcellular location">
    <subcellularLocation>
        <location evidence="3">Cell membrane</location>
        <topology evidence="3">Peripheral membrane protein</topology>
        <orientation evidence="3">Cytoplasmic side</orientation>
    </subcellularLocation>
    <subcellularLocation>
        <location evidence="2">Cytoplasm</location>
        <location evidence="2">Cytoskeleton</location>
        <location evidence="2">Actin patch</location>
    </subcellularLocation>
    <subcellularLocation>
        <location evidence="1">Endosome membrane</location>
        <topology evidence="1">Peripheral membrane protein</topology>
        <orientation evidence="1">Cytoplasmic side</orientation>
    </subcellularLocation>
</comment>
<dbReference type="Gene3D" id="1.10.238.10">
    <property type="entry name" value="EF-hand"/>
    <property type="match status" value="2"/>
</dbReference>
<evidence type="ECO:0000313" key="19">
    <source>
        <dbReference type="EMBL" id="KAH3670279.1"/>
    </source>
</evidence>
<evidence type="ECO:0000256" key="11">
    <source>
        <dbReference type="ARBA" id="ARBA00022753"/>
    </source>
</evidence>
<keyword evidence="15" id="KW-0206">Cytoskeleton</keyword>
<evidence type="ECO:0000256" key="8">
    <source>
        <dbReference type="ARBA" id="ARBA00022490"/>
    </source>
</evidence>
<proteinExistence type="inferred from homology"/>
<evidence type="ECO:0000256" key="15">
    <source>
        <dbReference type="ARBA" id="ARBA00023212"/>
    </source>
</evidence>